<organism evidence="1 2">
    <name type="scientific">Adhaeretor mobilis</name>
    <dbReference type="NCBI Taxonomy" id="1930276"/>
    <lineage>
        <taxon>Bacteria</taxon>
        <taxon>Pseudomonadati</taxon>
        <taxon>Planctomycetota</taxon>
        <taxon>Planctomycetia</taxon>
        <taxon>Pirellulales</taxon>
        <taxon>Lacipirellulaceae</taxon>
        <taxon>Adhaeretor</taxon>
    </lineage>
</organism>
<dbReference type="RefSeq" id="WP_145057404.1">
    <property type="nucleotide sequence ID" value="NZ_CP036263.1"/>
</dbReference>
<proteinExistence type="predicted"/>
<evidence type="ECO:0000313" key="2">
    <source>
        <dbReference type="Proteomes" id="UP000319852"/>
    </source>
</evidence>
<evidence type="ECO:0000313" key="1">
    <source>
        <dbReference type="EMBL" id="QDS97212.1"/>
    </source>
</evidence>
<accession>A0A517MQR2</accession>
<gene>
    <name evidence="1" type="ORF">HG15A2_04720</name>
</gene>
<sequence length="198" mass="21524">MALATTANTPSLFAIYFAFEEATHRAYAHAVEMASGGVVTCEGILVGISELQPEHRQHVPTSVLSYKAVREDTSLPLVNEPALRNALVNAYLIAAAQSSESRPQITLKALLAAVLAESPWRAITAALFKELGLAVPTGLKICEARVKRTYVPPAPPDPVEIERQYLAVANAWVGLQDNSCDQDEASEAVRQWSRSHQY</sequence>
<dbReference type="KEGG" id="amob:HG15A2_04720"/>
<dbReference type="AlphaFoldDB" id="A0A517MQR2"/>
<keyword evidence="2" id="KW-1185">Reference proteome</keyword>
<dbReference type="Proteomes" id="UP000319852">
    <property type="component" value="Chromosome"/>
</dbReference>
<reference evidence="1 2" key="1">
    <citation type="submission" date="2019-02" db="EMBL/GenBank/DDBJ databases">
        <title>Deep-cultivation of Planctomycetes and their phenomic and genomic characterization uncovers novel biology.</title>
        <authorList>
            <person name="Wiegand S."/>
            <person name="Jogler M."/>
            <person name="Boedeker C."/>
            <person name="Pinto D."/>
            <person name="Vollmers J."/>
            <person name="Rivas-Marin E."/>
            <person name="Kohn T."/>
            <person name="Peeters S.H."/>
            <person name="Heuer A."/>
            <person name="Rast P."/>
            <person name="Oberbeckmann S."/>
            <person name="Bunk B."/>
            <person name="Jeske O."/>
            <person name="Meyerdierks A."/>
            <person name="Storesund J.E."/>
            <person name="Kallscheuer N."/>
            <person name="Luecker S."/>
            <person name="Lage O.M."/>
            <person name="Pohl T."/>
            <person name="Merkel B.J."/>
            <person name="Hornburger P."/>
            <person name="Mueller R.-W."/>
            <person name="Bruemmer F."/>
            <person name="Labrenz M."/>
            <person name="Spormann A.M."/>
            <person name="Op den Camp H."/>
            <person name="Overmann J."/>
            <person name="Amann R."/>
            <person name="Jetten M.S.M."/>
            <person name="Mascher T."/>
            <person name="Medema M.H."/>
            <person name="Devos D.P."/>
            <person name="Kaster A.-K."/>
            <person name="Ovreas L."/>
            <person name="Rohde M."/>
            <person name="Galperin M.Y."/>
            <person name="Jogler C."/>
        </authorList>
    </citation>
    <scope>NUCLEOTIDE SEQUENCE [LARGE SCALE GENOMIC DNA]</scope>
    <source>
        <strain evidence="1 2">HG15A2</strain>
    </source>
</reference>
<protein>
    <submittedName>
        <fullName evidence="1">Uncharacterized protein</fullName>
    </submittedName>
</protein>
<name>A0A517MQR2_9BACT</name>
<dbReference type="EMBL" id="CP036263">
    <property type="protein sequence ID" value="QDS97212.1"/>
    <property type="molecule type" value="Genomic_DNA"/>
</dbReference>